<proteinExistence type="predicted"/>
<name>A0A4Y5FG23_9CAUD</name>
<accession>A0A4Y5FG23</accession>
<evidence type="ECO:0000313" key="2">
    <source>
        <dbReference type="Proteomes" id="UP000306187"/>
    </source>
</evidence>
<reference evidence="1" key="1">
    <citation type="submission" date="2019-02" db="EMBL/GenBank/DDBJ databases">
        <title>Isolation of virulent Lactobacillus brevis phages.</title>
        <authorList>
            <person name="Feyereisen M."/>
            <person name="Mahony J."/>
            <person name="O'Sullivan T."/>
            <person name="van Sinderen D."/>
        </authorList>
    </citation>
    <scope>NUCLEOTIDE SEQUENCE [LARGE SCALE GENOMIC DNA]</scope>
</reference>
<protein>
    <submittedName>
        <fullName evidence="1">Uncharacterized protein</fullName>
    </submittedName>
</protein>
<sequence length="143" mass="16435">MEYSATFTKIQLLLATRNRLNAELNNIFESLLKKLFKNESDVVNENALLTKDISTLLYSYYSKLSKIGKSSNVKRKIHSDPNYPIITILNNNMELTLIDNRVSKSDINKINHTWAMLDAYIHIPDDSFRDIPVTAKIDLNMKG</sequence>
<dbReference type="Proteomes" id="UP000306187">
    <property type="component" value="Segment"/>
</dbReference>
<keyword evidence="2" id="KW-1185">Reference proteome</keyword>
<gene>
    <name evidence="1" type="ORF">SAC12B_0061</name>
</gene>
<organism evidence="1 2">
    <name type="scientific">Lactobacillus phage SAC12B</name>
    <dbReference type="NCBI Taxonomy" id="2510941"/>
    <lineage>
        <taxon>Viruses</taxon>
        <taxon>Duplodnaviria</taxon>
        <taxon>Heunggongvirae</taxon>
        <taxon>Uroviricota</taxon>
        <taxon>Caudoviricetes</taxon>
        <taxon>Herelleviridae</taxon>
        <taxon>Tybeckvirus</taxon>
        <taxon>Tybeckvirus SAC12B</taxon>
    </lineage>
</organism>
<dbReference type="EMBL" id="MK504446">
    <property type="protein sequence ID" value="QBJ03850.1"/>
    <property type="molecule type" value="Genomic_DNA"/>
</dbReference>
<evidence type="ECO:0000313" key="1">
    <source>
        <dbReference type="EMBL" id="QBJ03850.1"/>
    </source>
</evidence>